<dbReference type="PANTHER" id="PTHR39166:SF1">
    <property type="entry name" value="BLL1166 PROTEIN"/>
    <property type="match status" value="1"/>
</dbReference>
<gene>
    <name evidence="1" type="ORF">GXP70_03230</name>
</gene>
<reference evidence="1 2" key="1">
    <citation type="submission" date="2020-01" db="EMBL/GenBank/DDBJ databases">
        <title>Paenibacillus sp. nov., isolated from tomato rhizosphere.</title>
        <authorList>
            <person name="Weon H.-Y."/>
            <person name="Lee S.A."/>
        </authorList>
    </citation>
    <scope>NUCLEOTIDE SEQUENCE [LARGE SCALE GENOMIC DNA]</scope>
    <source>
        <strain evidence="1 2">12200R-189</strain>
    </source>
</reference>
<dbReference type="RefSeq" id="WP_162355136.1">
    <property type="nucleotide sequence ID" value="NZ_CP048209.1"/>
</dbReference>
<dbReference type="PANTHER" id="PTHR39166">
    <property type="entry name" value="BLL1166 PROTEIN"/>
    <property type="match status" value="1"/>
</dbReference>
<keyword evidence="1" id="KW-0808">Transferase</keyword>
<name>A0A6C0FPL7_9BACL</name>
<dbReference type="KEGG" id="plyc:GXP70_03230"/>
<dbReference type="GO" id="GO:0016740">
    <property type="term" value="F:transferase activity"/>
    <property type="evidence" value="ECO:0007669"/>
    <property type="project" value="UniProtKB-KW"/>
</dbReference>
<accession>A0A6C0FPL7</accession>
<sequence length="188" mass="21093">MLNEQDILHLAAGDAWMMDVMRAARSLGLPDWWVCAGFVRSKIWDTLHGFAERTPLADVDVVYFDPGCLDEAVEKTLERKLLERMPGVPWSVKNQARMHVVNGNPPYSSSVDAISKFPETVTALGFQLDAADRLRLTAPSGIGDVASMTVRPTPMFSRPELAGVYAARIAKKDWQRTWHRVRVEMPMP</sequence>
<dbReference type="Pfam" id="PF06042">
    <property type="entry name" value="NTP_transf_6"/>
    <property type="match status" value="1"/>
</dbReference>
<dbReference type="EMBL" id="CP048209">
    <property type="protein sequence ID" value="QHT59068.1"/>
    <property type="molecule type" value="Genomic_DNA"/>
</dbReference>
<dbReference type="AlphaFoldDB" id="A0A6C0FPL7"/>
<evidence type="ECO:0000313" key="1">
    <source>
        <dbReference type="EMBL" id="QHT59068.1"/>
    </source>
</evidence>
<protein>
    <submittedName>
        <fullName evidence="1">Nucleotidyltransferase family protein</fullName>
    </submittedName>
</protein>
<evidence type="ECO:0000313" key="2">
    <source>
        <dbReference type="Proteomes" id="UP000476064"/>
    </source>
</evidence>
<keyword evidence="2" id="KW-1185">Reference proteome</keyword>
<proteinExistence type="predicted"/>
<dbReference type="InterPro" id="IPR009267">
    <property type="entry name" value="NTP_transf_6"/>
</dbReference>
<organism evidence="1 2">
    <name type="scientific">Paenibacillus lycopersici</name>
    <dbReference type="NCBI Taxonomy" id="2704462"/>
    <lineage>
        <taxon>Bacteria</taxon>
        <taxon>Bacillati</taxon>
        <taxon>Bacillota</taxon>
        <taxon>Bacilli</taxon>
        <taxon>Bacillales</taxon>
        <taxon>Paenibacillaceae</taxon>
        <taxon>Paenibacillus</taxon>
    </lineage>
</organism>
<dbReference type="Proteomes" id="UP000476064">
    <property type="component" value="Chromosome"/>
</dbReference>